<evidence type="ECO:0000313" key="6">
    <source>
        <dbReference type="EMBL" id="SMB94279.1"/>
    </source>
</evidence>
<dbReference type="GO" id="GO:0046872">
    <property type="term" value="F:metal ion binding"/>
    <property type="evidence" value="ECO:0007669"/>
    <property type="project" value="UniProtKB-KW"/>
</dbReference>
<keyword evidence="2" id="KW-0479">Metal-binding</keyword>
<evidence type="ECO:0000259" key="5">
    <source>
        <dbReference type="Pfam" id="PF07687"/>
    </source>
</evidence>
<reference evidence="6 7" key="1">
    <citation type="submission" date="2017-04" db="EMBL/GenBank/DDBJ databases">
        <authorList>
            <person name="Afonso C.L."/>
            <person name="Miller P.J."/>
            <person name="Scott M.A."/>
            <person name="Spackman E."/>
            <person name="Goraichik I."/>
            <person name="Dimitrov K.M."/>
            <person name="Suarez D.L."/>
            <person name="Swayne D.E."/>
        </authorList>
    </citation>
    <scope>NUCLEOTIDE SEQUENCE [LARGE SCALE GENOMIC DNA]</scope>
    <source>
        <strain evidence="6 7">ToBE</strain>
    </source>
</reference>
<dbReference type="PANTHER" id="PTHR43808">
    <property type="entry name" value="ACETYLORNITHINE DEACETYLASE"/>
    <property type="match status" value="1"/>
</dbReference>
<evidence type="ECO:0000256" key="1">
    <source>
        <dbReference type="ARBA" id="ARBA00001947"/>
    </source>
</evidence>
<dbReference type="Gene3D" id="3.40.630.10">
    <property type="entry name" value="Zn peptidases"/>
    <property type="match status" value="1"/>
</dbReference>
<evidence type="ECO:0000256" key="2">
    <source>
        <dbReference type="ARBA" id="ARBA00022723"/>
    </source>
</evidence>
<dbReference type="InterPro" id="IPR001261">
    <property type="entry name" value="ArgE/DapE_CS"/>
</dbReference>
<evidence type="ECO:0000256" key="4">
    <source>
        <dbReference type="ARBA" id="ARBA00022833"/>
    </source>
</evidence>
<evidence type="ECO:0000256" key="3">
    <source>
        <dbReference type="ARBA" id="ARBA00022801"/>
    </source>
</evidence>
<gene>
    <name evidence="6" type="ORF">SAMN00808754_1002</name>
</gene>
<feature type="domain" description="Peptidase M20 dimerisation" evidence="5">
    <location>
        <begin position="161"/>
        <end position="260"/>
    </location>
</feature>
<keyword evidence="4" id="KW-0862">Zinc</keyword>
<dbReference type="Gene3D" id="3.30.70.360">
    <property type="match status" value="1"/>
</dbReference>
<dbReference type="InterPro" id="IPR036264">
    <property type="entry name" value="Bact_exopeptidase_dim_dom"/>
</dbReference>
<dbReference type="InterPro" id="IPR011650">
    <property type="entry name" value="Peptidase_M20_dimer"/>
</dbReference>
<protein>
    <submittedName>
        <fullName evidence="6">Acetylornithine deacetylase</fullName>
    </submittedName>
</protein>
<sequence length="363" mass="40312">MITDILERLVRAAGADPFRGAGEEIENFCRRIGLNLKRQPVREGLYNLILPLGENPQVLISAHFDTVPAVVEGRCARMGQEGSRFYGRGSCDALGSIAALLGTLQDLAEEGFDLKSSLVLIAFTVDEEEGGEGSVILQNIVPASIKWALVLEPTSLKLALAEMGTLEYRVKIKGKTAHGSLPERGHNPLLMLFEVGSYLQDLAGEFNRTFNPRIPLKFIPLKAVGGSEALAIPGKAELKFDFRVPPEVPLSLLKGKIEEFFWKYPEIEFEVVEEAPPFQVEPASPFVEMLARIYEQELGHPLEFTFMPSWTDAHNFYEKGWLPVIWGPGDLAVAHTEEEHVEVAELLKAQQFLTGLLRYLSQV</sequence>
<dbReference type="EMBL" id="LT838272">
    <property type="protein sequence ID" value="SMB94279.1"/>
    <property type="molecule type" value="Genomic_DNA"/>
</dbReference>
<keyword evidence="3" id="KW-0378">Hydrolase</keyword>
<dbReference type="InterPro" id="IPR050072">
    <property type="entry name" value="Peptidase_M20A"/>
</dbReference>
<dbReference type="AlphaFoldDB" id="A0A1W1VLL9"/>
<accession>A0A1W1VLL9</accession>
<organism evidence="6 7">
    <name type="scientific">Thermanaeromonas toyohensis ToBE</name>
    <dbReference type="NCBI Taxonomy" id="698762"/>
    <lineage>
        <taxon>Bacteria</taxon>
        <taxon>Bacillati</taxon>
        <taxon>Bacillota</taxon>
        <taxon>Clostridia</taxon>
        <taxon>Neomoorellales</taxon>
        <taxon>Neomoorellaceae</taxon>
        <taxon>Thermanaeromonas</taxon>
    </lineage>
</organism>
<dbReference type="PROSITE" id="PS00758">
    <property type="entry name" value="ARGE_DAPE_CPG2_1"/>
    <property type="match status" value="1"/>
</dbReference>
<name>A0A1W1VLL9_9FIRM</name>
<dbReference type="SUPFAM" id="SSF53187">
    <property type="entry name" value="Zn-dependent exopeptidases"/>
    <property type="match status" value="1"/>
</dbReference>
<dbReference type="Pfam" id="PF01546">
    <property type="entry name" value="Peptidase_M20"/>
    <property type="match status" value="1"/>
</dbReference>
<dbReference type="RefSeq" id="WP_084664499.1">
    <property type="nucleotide sequence ID" value="NZ_LT838272.1"/>
</dbReference>
<dbReference type="GO" id="GO:0016787">
    <property type="term" value="F:hydrolase activity"/>
    <property type="evidence" value="ECO:0007669"/>
    <property type="project" value="UniProtKB-KW"/>
</dbReference>
<dbReference type="STRING" id="698762.SAMN00808754_1002"/>
<proteinExistence type="predicted"/>
<keyword evidence="7" id="KW-1185">Reference proteome</keyword>
<dbReference type="Pfam" id="PF07687">
    <property type="entry name" value="M20_dimer"/>
    <property type="match status" value="1"/>
</dbReference>
<dbReference type="InterPro" id="IPR002933">
    <property type="entry name" value="Peptidase_M20"/>
</dbReference>
<dbReference type="SUPFAM" id="SSF55031">
    <property type="entry name" value="Bacterial exopeptidase dimerisation domain"/>
    <property type="match status" value="1"/>
</dbReference>
<comment type="cofactor">
    <cofactor evidence="1">
        <name>Zn(2+)</name>
        <dbReference type="ChEBI" id="CHEBI:29105"/>
    </cofactor>
</comment>
<dbReference type="Proteomes" id="UP000192569">
    <property type="component" value="Chromosome I"/>
</dbReference>
<dbReference type="OrthoDB" id="9792335at2"/>
<evidence type="ECO:0000313" key="7">
    <source>
        <dbReference type="Proteomes" id="UP000192569"/>
    </source>
</evidence>